<dbReference type="EMBL" id="JACLAW010000004">
    <property type="protein sequence ID" value="MBC2665139.1"/>
    <property type="molecule type" value="Genomic_DNA"/>
</dbReference>
<feature type="region of interest" description="Disordered" evidence="1">
    <location>
        <begin position="53"/>
        <end position="72"/>
    </location>
</feature>
<dbReference type="Proteomes" id="UP000566813">
    <property type="component" value="Unassembled WGS sequence"/>
</dbReference>
<protein>
    <submittedName>
        <fullName evidence="3">Porin</fullName>
    </submittedName>
</protein>
<sequence length="464" mass="47586">MFSRILLRSSVALGVLAATAAPALAGTSEALLLRLHEKGILTTEEYQALLAQERAEQAAPPPAASGAAGNADTSRFVRMTESGIGLEVGPATIKFGGSVNGFYVHDNPGTPSATTAVTGGIASVGTKNSSAVRNGLLPGFLTVSVSTKQEGWDIGAFFGMYPGINSAAWGTLGANNGGQPTALATAGIDFRQTYLTFGKPGFGTIKIGRDIGLFGSEAILNDITLLSSGAPGGNVAPANTTLGRIGSGYIYTDFQPQITYSSPKFGGAQFSAGVFQPLSSLTGPAQGNGSPGFQAKLTHDGNFGGVATHLWVSGVTQKHDMVAGGSFTGQGIDFGGKVTVGPVALTGYYYTAKGLGTTVFGLFDTDVFGNPRKSHGFYAQALATFGKLAVGGSYGESSLRHANAADALANPNLVRVNSSYVGQVRYNLTSWVTLISEYIHSKSVAHSGNRAESDAVAVGGILFF</sequence>
<dbReference type="RefSeq" id="WP_185663404.1">
    <property type="nucleotide sequence ID" value="NZ_JACLAW010000004.1"/>
</dbReference>
<comment type="caution">
    <text evidence="3">The sequence shown here is derived from an EMBL/GenBank/DDBJ whole genome shotgun (WGS) entry which is preliminary data.</text>
</comment>
<feature type="signal peptide" evidence="2">
    <location>
        <begin position="1"/>
        <end position="25"/>
    </location>
</feature>
<organism evidence="3 4">
    <name type="scientific">Novosphingobium flavum</name>
    <dbReference type="NCBI Taxonomy" id="1778672"/>
    <lineage>
        <taxon>Bacteria</taxon>
        <taxon>Pseudomonadati</taxon>
        <taxon>Pseudomonadota</taxon>
        <taxon>Alphaproteobacteria</taxon>
        <taxon>Sphingomonadales</taxon>
        <taxon>Sphingomonadaceae</taxon>
        <taxon>Novosphingobium</taxon>
    </lineage>
</organism>
<dbReference type="AlphaFoldDB" id="A0A7X1FQV9"/>
<name>A0A7X1FQV9_9SPHN</name>
<gene>
    <name evidence="3" type="ORF">H7F51_06385</name>
</gene>
<keyword evidence="4" id="KW-1185">Reference proteome</keyword>
<dbReference type="Gene3D" id="2.40.160.10">
    <property type="entry name" value="Porin"/>
    <property type="match status" value="1"/>
</dbReference>
<evidence type="ECO:0000256" key="1">
    <source>
        <dbReference type="SAM" id="MobiDB-lite"/>
    </source>
</evidence>
<dbReference type="SUPFAM" id="SSF56935">
    <property type="entry name" value="Porins"/>
    <property type="match status" value="1"/>
</dbReference>
<keyword evidence="2" id="KW-0732">Signal</keyword>
<dbReference type="InterPro" id="IPR023614">
    <property type="entry name" value="Porin_dom_sf"/>
</dbReference>
<evidence type="ECO:0000313" key="4">
    <source>
        <dbReference type="Proteomes" id="UP000566813"/>
    </source>
</evidence>
<feature type="chain" id="PRO_5031489450" evidence="2">
    <location>
        <begin position="26"/>
        <end position="464"/>
    </location>
</feature>
<proteinExistence type="predicted"/>
<evidence type="ECO:0000256" key="2">
    <source>
        <dbReference type="SAM" id="SignalP"/>
    </source>
</evidence>
<accession>A0A7X1FQV9</accession>
<reference evidence="3 4" key="1">
    <citation type="submission" date="2020-08" db="EMBL/GenBank/DDBJ databases">
        <title>The genome sequence of type strain Novosphingobium flavum NBRC 111647.</title>
        <authorList>
            <person name="Liu Y."/>
        </authorList>
    </citation>
    <scope>NUCLEOTIDE SEQUENCE [LARGE SCALE GENOMIC DNA]</scope>
    <source>
        <strain evidence="3 4">NBRC 111647</strain>
    </source>
</reference>
<evidence type="ECO:0000313" key="3">
    <source>
        <dbReference type="EMBL" id="MBC2665139.1"/>
    </source>
</evidence>